<evidence type="ECO:0000259" key="1">
    <source>
        <dbReference type="Pfam" id="PF00108"/>
    </source>
</evidence>
<dbReference type="SUPFAM" id="SSF53901">
    <property type="entry name" value="Thiolase-like"/>
    <property type="match status" value="2"/>
</dbReference>
<dbReference type="EMBL" id="BAAASJ010000019">
    <property type="protein sequence ID" value="GAA2627334.1"/>
    <property type="molecule type" value="Genomic_DNA"/>
</dbReference>
<feature type="domain" description="Thiolase N-terminal" evidence="1">
    <location>
        <begin position="5"/>
        <end position="170"/>
    </location>
</feature>
<dbReference type="InterPro" id="IPR055140">
    <property type="entry name" value="Thiolase_C_2"/>
</dbReference>
<reference evidence="3 4" key="1">
    <citation type="journal article" date="2019" name="Int. J. Syst. Evol. Microbiol.">
        <title>The Global Catalogue of Microorganisms (GCM) 10K type strain sequencing project: providing services to taxonomists for standard genome sequencing and annotation.</title>
        <authorList>
            <consortium name="The Broad Institute Genomics Platform"/>
            <consortium name="The Broad Institute Genome Sequencing Center for Infectious Disease"/>
            <person name="Wu L."/>
            <person name="Ma J."/>
        </authorList>
    </citation>
    <scope>NUCLEOTIDE SEQUENCE [LARGE SCALE GENOMIC DNA]</scope>
    <source>
        <strain evidence="3 4">JCM 4524</strain>
    </source>
</reference>
<keyword evidence="4" id="KW-1185">Reference proteome</keyword>
<dbReference type="Gene3D" id="3.40.47.10">
    <property type="match status" value="1"/>
</dbReference>
<protein>
    <submittedName>
        <fullName evidence="3">Thiolase family protein</fullName>
    </submittedName>
</protein>
<dbReference type="Proteomes" id="UP001500151">
    <property type="component" value="Unassembled WGS sequence"/>
</dbReference>
<comment type="caution">
    <text evidence="3">The sequence shown here is derived from an EMBL/GenBank/DDBJ whole genome shotgun (WGS) entry which is preliminary data.</text>
</comment>
<dbReference type="RefSeq" id="WP_344388551.1">
    <property type="nucleotide sequence ID" value="NZ_BAAASJ010000019.1"/>
</dbReference>
<dbReference type="CDD" id="cd00829">
    <property type="entry name" value="SCP-x_thiolase"/>
    <property type="match status" value="1"/>
</dbReference>
<dbReference type="Pfam" id="PF00108">
    <property type="entry name" value="Thiolase_N"/>
    <property type="match status" value="1"/>
</dbReference>
<dbReference type="PIRSF" id="PIRSF000429">
    <property type="entry name" value="Ac-CoA_Ac_transf"/>
    <property type="match status" value="1"/>
</dbReference>
<dbReference type="InterPro" id="IPR002155">
    <property type="entry name" value="Thiolase"/>
</dbReference>
<proteinExistence type="predicted"/>
<dbReference type="PANTHER" id="PTHR42870">
    <property type="entry name" value="ACETYL-COA C-ACETYLTRANSFERASE"/>
    <property type="match status" value="1"/>
</dbReference>
<name>A0ABN3QIH1_9ACTN</name>
<dbReference type="InterPro" id="IPR016039">
    <property type="entry name" value="Thiolase-like"/>
</dbReference>
<feature type="domain" description="Thiolase C-terminal" evidence="2">
    <location>
        <begin position="257"/>
        <end position="381"/>
    </location>
</feature>
<evidence type="ECO:0000313" key="3">
    <source>
        <dbReference type="EMBL" id="GAA2627334.1"/>
    </source>
</evidence>
<evidence type="ECO:0000259" key="2">
    <source>
        <dbReference type="Pfam" id="PF22691"/>
    </source>
</evidence>
<dbReference type="Pfam" id="PF22691">
    <property type="entry name" value="Thiolase_C_1"/>
    <property type="match status" value="1"/>
</dbReference>
<organism evidence="3 4">
    <name type="scientific">Streptomyces vastus</name>
    <dbReference type="NCBI Taxonomy" id="285451"/>
    <lineage>
        <taxon>Bacteria</taxon>
        <taxon>Bacillati</taxon>
        <taxon>Actinomycetota</taxon>
        <taxon>Actinomycetes</taxon>
        <taxon>Kitasatosporales</taxon>
        <taxon>Streptomycetaceae</taxon>
        <taxon>Streptomyces</taxon>
    </lineage>
</organism>
<dbReference type="InterPro" id="IPR020616">
    <property type="entry name" value="Thiolase_N"/>
</dbReference>
<accession>A0ABN3QIH1</accession>
<dbReference type="PANTHER" id="PTHR42870:SF1">
    <property type="entry name" value="NON-SPECIFIC LIPID-TRANSFER PROTEIN-LIKE 2"/>
    <property type="match status" value="1"/>
</dbReference>
<evidence type="ECO:0000313" key="4">
    <source>
        <dbReference type="Proteomes" id="UP001500151"/>
    </source>
</evidence>
<gene>
    <name evidence="3" type="ORF">GCM10010307_16160</name>
</gene>
<sequence>MNTDVLVCGAGRTPFGRSEASGRELAVAAVNAALADAGIEWSQVRAGFGGSDSAGLADTLVAQLGLTGVPFINVKNGCATGGSALVSAVNAIRSGMADVVLAVGFDKHPRGAFDPRPEDWGLGAEYGSDGLMVTTQFFGMKIQRYMYDHGITPQTLALVAEKAYRNGGLTPEAWRRKPVSAEEILDSGMVSDPLTRYMFCSPGAGAAALVLCSPEAARSLDTLDGPPVALRSAVVRTRRFGSFEVFSPWIPGGQLTSVSRDASAAAFDEAGIGPGDVDVCQLQDTESGAEVMHMAECGFCEDGEQERLLASGATEIGGVLPVNTDGGCIANGEPIGASGLRQVYEIVQQLRGRAGERQVPGEPRVGFTHVYGAPGVSACTVLSR</sequence>